<feature type="compositionally biased region" description="Polar residues" evidence="1">
    <location>
        <begin position="56"/>
        <end position="103"/>
    </location>
</feature>
<name>A0A8T8SKS0_9BASI</name>
<feature type="region of interest" description="Disordered" evidence="1">
    <location>
        <begin position="1"/>
        <end position="241"/>
    </location>
</feature>
<feature type="compositionally biased region" description="Polar residues" evidence="1">
    <location>
        <begin position="192"/>
        <end position="210"/>
    </location>
</feature>
<evidence type="ECO:0000313" key="3">
    <source>
        <dbReference type="Proteomes" id="UP000077521"/>
    </source>
</evidence>
<protein>
    <submittedName>
        <fullName evidence="2">Uncharacterized protein</fullName>
    </submittedName>
</protein>
<feature type="compositionally biased region" description="Polar residues" evidence="1">
    <location>
        <begin position="24"/>
        <end position="34"/>
    </location>
</feature>
<reference evidence="2" key="1">
    <citation type="submission" date="2016-04" db="EMBL/GenBank/DDBJ databases">
        <authorList>
            <person name="Nguyen H.D."/>
            <person name="Samba Siva P."/>
            <person name="Cullis J."/>
            <person name="Levesque C.A."/>
            <person name="Hambleton S."/>
        </authorList>
    </citation>
    <scope>NUCLEOTIDE SEQUENCE</scope>
    <source>
        <strain evidence="2">DAOMC 236416</strain>
    </source>
</reference>
<gene>
    <name evidence="2" type="ORF">A4X13_0g7064</name>
</gene>
<reference evidence="2" key="2">
    <citation type="journal article" date="2019" name="IMA Fungus">
        <title>Genome sequencing and comparison of five Tilletia species to identify candidate genes for the detection of regulated species infecting wheat.</title>
        <authorList>
            <person name="Nguyen H.D.T."/>
            <person name="Sultana T."/>
            <person name="Kesanakurti P."/>
            <person name="Hambleton S."/>
        </authorList>
    </citation>
    <scope>NUCLEOTIDE SEQUENCE</scope>
    <source>
        <strain evidence="2">DAOMC 236416</strain>
    </source>
</reference>
<evidence type="ECO:0000256" key="1">
    <source>
        <dbReference type="SAM" id="MobiDB-lite"/>
    </source>
</evidence>
<proteinExistence type="predicted"/>
<feature type="compositionally biased region" description="Polar residues" evidence="1">
    <location>
        <begin position="113"/>
        <end position="140"/>
    </location>
</feature>
<organism evidence="2 3">
    <name type="scientific">Tilletia indica</name>
    <dbReference type="NCBI Taxonomy" id="43049"/>
    <lineage>
        <taxon>Eukaryota</taxon>
        <taxon>Fungi</taxon>
        <taxon>Dikarya</taxon>
        <taxon>Basidiomycota</taxon>
        <taxon>Ustilaginomycotina</taxon>
        <taxon>Exobasidiomycetes</taxon>
        <taxon>Tilletiales</taxon>
        <taxon>Tilletiaceae</taxon>
        <taxon>Tilletia</taxon>
    </lineage>
</organism>
<comment type="caution">
    <text evidence="2">The sequence shown here is derived from an EMBL/GenBank/DDBJ whole genome shotgun (WGS) entry which is preliminary data.</text>
</comment>
<dbReference type="AlphaFoldDB" id="A0A8T8SKS0"/>
<feature type="compositionally biased region" description="Pro residues" evidence="1">
    <location>
        <begin position="171"/>
        <end position="180"/>
    </location>
</feature>
<evidence type="ECO:0000313" key="2">
    <source>
        <dbReference type="EMBL" id="KAE8242661.1"/>
    </source>
</evidence>
<dbReference type="EMBL" id="LWDF02000784">
    <property type="protein sequence ID" value="KAE8242661.1"/>
    <property type="molecule type" value="Genomic_DNA"/>
</dbReference>
<dbReference type="Proteomes" id="UP000077521">
    <property type="component" value="Unassembled WGS sequence"/>
</dbReference>
<keyword evidence="3" id="KW-1185">Reference proteome</keyword>
<sequence length="241" mass="25116">MAATEAGWSSLETANAAPRETSGLEVSSHSNVSSGYGFPQGLPSGLTPTEVYHRPSSATGYSPKSSIVTTNLSLGHSGSSRQAKQAQSRAFRTRTASSNSGRPSTAGAWMESENGSFRPSHSQQSNASGRGQANSGTASPSEKKRTFSKGLRGLFSSGSSRKSSLSGTPNSAPPPIPQPSQPTSSSFWSPPGSNGSLAYKGQFTTVTESPQEAFLERERRTASNLASKPLPPLTRGFTPFA</sequence>
<accession>A0A8T8SKS0</accession>
<feature type="compositionally biased region" description="Low complexity" evidence="1">
    <location>
        <begin position="181"/>
        <end position="191"/>
    </location>
</feature>
<feature type="compositionally biased region" description="Low complexity" evidence="1">
    <location>
        <begin position="148"/>
        <end position="170"/>
    </location>
</feature>